<name>X1RH56_9ZZZZ</name>
<comment type="caution">
    <text evidence="1">The sequence shown here is derived from an EMBL/GenBank/DDBJ whole genome shotgun (WGS) entry which is preliminary data.</text>
</comment>
<organism evidence="1">
    <name type="scientific">marine sediment metagenome</name>
    <dbReference type="NCBI Taxonomy" id="412755"/>
    <lineage>
        <taxon>unclassified sequences</taxon>
        <taxon>metagenomes</taxon>
        <taxon>ecological metagenomes</taxon>
    </lineage>
</organism>
<reference evidence="1" key="1">
    <citation type="journal article" date="2014" name="Front. Microbiol.">
        <title>High frequency of phylogenetically diverse reductive dehalogenase-homologous genes in deep subseafloor sedimentary metagenomes.</title>
        <authorList>
            <person name="Kawai M."/>
            <person name="Futagami T."/>
            <person name="Toyoda A."/>
            <person name="Takaki Y."/>
            <person name="Nishi S."/>
            <person name="Hori S."/>
            <person name="Arai W."/>
            <person name="Tsubouchi T."/>
            <person name="Morono Y."/>
            <person name="Uchiyama I."/>
            <person name="Ito T."/>
            <person name="Fujiyama A."/>
            <person name="Inagaki F."/>
            <person name="Takami H."/>
        </authorList>
    </citation>
    <scope>NUCLEOTIDE SEQUENCE</scope>
    <source>
        <strain evidence="1">Expedition CK06-06</strain>
    </source>
</reference>
<accession>X1RH56</accession>
<feature type="non-terminal residue" evidence="1">
    <location>
        <position position="1"/>
    </location>
</feature>
<dbReference type="AlphaFoldDB" id="X1RH56"/>
<dbReference type="EMBL" id="BARW01010740">
    <property type="protein sequence ID" value="GAI79943.1"/>
    <property type="molecule type" value="Genomic_DNA"/>
</dbReference>
<proteinExistence type="predicted"/>
<sequence length="233" mass="26937">KPYGLEELYIYGKDEALSLHGRTPEETIRTFVAQRPAWEAIRKIGGKVFVAGMRAGHFKGERVKGNFGFMGDIQNLLVAYGYPVREEAARWHSVGGKVTCYANPQGGMEQPDTYRRNYGLLLWQNDYDGPMTYAYRERWGDFYAKKYKRHNMVYPTVSGIIDTMQWEGYREGIDDVRYLTTLVNLIEKADKSKANVREAESYLSKLKDNDINAVQTDLYKTRSEIINYILKLI</sequence>
<evidence type="ECO:0000313" key="1">
    <source>
        <dbReference type="EMBL" id="GAI79943.1"/>
    </source>
</evidence>
<protein>
    <recommendedName>
        <fullName evidence="2">Glycoside hydrolase 123 C-terminal domain-containing protein</fullName>
    </recommendedName>
</protein>
<gene>
    <name evidence="1" type="ORF">S12H4_21009</name>
</gene>
<evidence type="ECO:0008006" key="2">
    <source>
        <dbReference type="Google" id="ProtNLM"/>
    </source>
</evidence>